<dbReference type="GO" id="GO:0016471">
    <property type="term" value="C:vacuolar proton-transporting V-type ATPase complex"/>
    <property type="evidence" value="ECO:0007669"/>
    <property type="project" value="TreeGrafter"/>
</dbReference>
<keyword evidence="8" id="KW-0175">Coiled coil</keyword>
<feature type="transmembrane region" description="Helical" evidence="9">
    <location>
        <begin position="474"/>
        <end position="491"/>
    </location>
</feature>
<comment type="caution">
    <text evidence="10">The sequence shown here is derived from an EMBL/GenBank/DDBJ whole genome shotgun (WGS) entry which is preliminary data.</text>
</comment>
<dbReference type="PANTHER" id="PTHR11629:SF63">
    <property type="entry name" value="V-TYPE PROTON ATPASE SUBUNIT A"/>
    <property type="match status" value="1"/>
</dbReference>
<evidence type="ECO:0000256" key="6">
    <source>
        <dbReference type="ARBA" id="ARBA00023065"/>
    </source>
</evidence>
<feature type="coiled-coil region" evidence="8">
    <location>
        <begin position="82"/>
        <end position="112"/>
    </location>
</feature>
<dbReference type="Pfam" id="PF01496">
    <property type="entry name" value="V_ATPase_I"/>
    <property type="match status" value="2"/>
</dbReference>
<gene>
    <name evidence="10" type="ORF">IAB51_08555</name>
</gene>
<feature type="transmembrane region" description="Helical" evidence="9">
    <location>
        <begin position="550"/>
        <end position="577"/>
    </location>
</feature>
<evidence type="ECO:0000256" key="3">
    <source>
        <dbReference type="ARBA" id="ARBA00022448"/>
    </source>
</evidence>
<reference evidence="10" key="1">
    <citation type="submission" date="2020-10" db="EMBL/GenBank/DDBJ databases">
        <authorList>
            <person name="Gilroy R."/>
        </authorList>
    </citation>
    <scope>NUCLEOTIDE SEQUENCE</scope>
    <source>
        <strain evidence="10">CHK199-13235</strain>
    </source>
</reference>
<evidence type="ECO:0000256" key="8">
    <source>
        <dbReference type="SAM" id="Coils"/>
    </source>
</evidence>
<comment type="subcellular location">
    <subcellularLocation>
        <location evidence="1">Membrane</location>
        <topology evidence="1">Multi-pass membrane protein</topology>
    </subcellularLocation>
</comment>
<evidence type="ECO:0000256" key="7">
    <source>
        <dbReference type="ARBA" id="ARBA00023136"/>
    </source>
</evidence>
<feature type="transmembrane region" description="Helical" evidence="9">
    <location>
        <begin position="377"/>
        <end position="396"/>
    </location>
</feature>
<sequence>MIVPMKKATLIVFREDRDAVTKALQRCGEMMPIPPENYAKAGEAGETLRAEQALKALRPYQAKKGFLAPRQEATASQLQTPNQEAGELMAKIEETAARMEAAASRKGELKARMEELRPWLPMDIPAESLGGTRLAGVYSGYIDPQKGNLLWETAESLGGAAVLLDTGPQGTAALVYTYRPQEEALLQELSAMGFSQAAPPGTGLPRDVMARYEAEFAQAEKDEEKAREEMSRLAQKREELELYFDQSEAANERAETPYGETVHTVYLEGWVRADRTERLKKALDKVSDCYYLDFADPAEGENPPTVTKNNRFVTPFETITDMFSRPQNGELDPNPVMAPWYWIIFGLMMGDAGYGLMMLAGLWAFKKLKKPRGDMAKLVNVLFFSSFTTIFWGIVFGSYFGATWHPLLFAPLDNPMGMLIFCMIIGVLHIFSGMAMKMAAQIKAGHFLDAVFDEVSWMMLIAGLGLLFLPQTRTVGAVLAILGAAIVLLTAGRAKKGVFGKIIGGFGGLYGITSYLSDILSYSRILALSLASGVVGMVMNLLAGMVQGSVIGFVLSLLIYAVGHVFNLAMGLLSAYVHDSRLQYIEFFNKFYEGGGYAFRPLQINPRFVDVVSGGENQGGN</sequence>
<name>A0A9D1FNL0_9FIRM</name>
<accession>A0A9D1FNL0</accession>
<comment type="similarity">
    <text evidence="2">Belongs to the V-ATPase 116 kDa subunit family.</text>
</comment>
<evidence type="ECO:0000256" key="1">
    <source>
        <dbReference type="ARBA" id="ARBA00004141"/>
    </source>
</evidence>
<dbReference type="PANTHER" id="PTHR11629">
    <property type="entry name" value="VACUOLAR PROTON ATPASES"/>
    <property type="match status" value="1"/>
</dbReference>
<evidence type="ECO:0000313" key="11">
    <source>
        <dbReference type="Proteomes" id="UP000824002"/>
    </source>
</evidence>
<dbReference type="Proteomes" id="UP000824002">
    <property type="component" value="Unassembled WGS sequence"/>
</dbReference>
<dbReference type="GO" id="GO:0046961">
    <property type="term" value="F:proton-transporting ATPase activity, rotational mechanism"/>
    <property type="evidence" value="ECO:0007669"/>
    <property type="project" value="InterPro"/>
</dbReference>
<dbReference type="GO" id="GO:0051117">
    <property type="term" value="F:ATPase binding"/>
    <property type="evidence" value="ECO:0007669"/>
    <property type="project" value="TreeGrafter"/>
</dbReference>
<dbReference type="AlphaFoldDB" id="A0A9D1FNL0"/>
<proteinExistence type="inferred from homology"/>
<keyword evidence="6" id="KW-0406">Ion transport</keyword>
<keyword evidence="5 9" id="KW-1133">Transmembrane helix</keyword>
<protein>
    <submittedName>
        <fullName evidence="10">V-type ATP synthase subunit I</fullName>
    </submittedName>
</protein>
<evidence type="ECO:0000256" key="9">
    <source>
        <dbReference type="SAM" id="Phobius"/>
    </source>
</evidence>
<evidence type="ECO:0000256" key="2">
    <source>
        <dbReference type="ARBA" id="ARBA00009904"/>
    </source>
</evidence>
<evidence type="ECO:0000313" key="10">
    <source>
        <dbReference type="EMBL" id="HIS76844.1"/>
    </source>
</evidence>
<dbReference type="InterPro" id="IPR002490">
    <property type="entry name" value="V-ATPase_116kDa_su"/>
</dbReference>
<organism evidence="10 11">
    <name type="scientific">Candidatus Merdivicinus excrementipullorum</name>
    <dbReference type="NCBI Taxonomy" id="2840867"/>
    <lineage>
        <taxon>Bacteria</taxon>
        <taxon>Bacillati</taxon>
        <taxon>Bacillota</taxon>
        <taxon>Clostridia</taxon>
        <taxon>Eubacteriales</taxon>
        <taxon>Oscillospiraceae</taxon>
        <taxon>Oscillospiraceae incertae sedis</taxon>
        <taxon>Candidatus Merdivicinus</taxon>
    </lineage>
</organism>
<reference evidence="10" key="2">
    <citation type="journal article" date="2021" name="PeerJ">
        <title>Extensive microbial diversity within the chicken gut microbiome revealed by metagenomics and culture.</title>
        <authorList>
            <person name="Gilroy R."/>
            <person name="Ravi A."/>
            <person name="Getino M."/>
            <person name="Pursley I."/>
            <person name="Horton D.L."/>
            <person name="Alikhan N.F."/>
            <person name="Baker D."/>
            <person name="Gharbi K."/>
            <person name="Hall N."/>
            <person name="Watson M."/>
            <person name="Adriaenssens E.M."/>
            <person name="Foster-Nyarko E."/>
            <person name="Jarju S."/>
            <person name="Secka A."/>
            <person name="Antonio M."/>
            <person name="Oren A."/>
            <person name="Chaudhuri R.R."/>
            <person name="La Ragione R."/>
            <person name="Hildebrand F."/>
            <person name="Pallen M.J."/>
        </authorList>
    </citation>
    <scope>NUCLEOTIDE SEQUENCE</scope>
    <source>
        <strain evidence="10">CHK199-13235</strain>
    </source>
</reference>
<evidence type="ECO:0000256" key="5">
    <source>
        <dbReference type="ARBA" id="ARBA00022989"/>
    </source>
</evidence>
<dbReference type="GO" id="GO:0033179">
    <property type="term" value="C:proton-transporting V-type ATPase, V0 domain"/>
    <property type="evidence" value="ECO:0007669"/>
    <property type="project" value="InterPro"/>
</dbReference>
<feature type="transmembrane region" description="Helical" evidence="9">
    <location>
        <begin position="416"/>
        <end position="435"/>
    </location>
</feature>
<feature type="transmembrane region" description="Helical" evidence="9">
    <location>
        <begin position="522"/>
        <end position="543"/>
    </location>
</feature>
<keyword evidence="7 9" id="KW-0472">Membrane</keyword>
<feature type="transmembrane region" description="Helical" evidence="9">
    <location>
        <begin position="340"/>
        <end position="365"/>
    </location>
</feature>
<evidence type="ECO:0000256" key="4">
    <source>
        <dbReference type="ARBA" id="ARBA00022692"/>
    </source>
</evidence>
<dbReference type="EMBL" id="DVJP01000054">
    <property type="protein sequence ID" value="HIS76844.1"/>
    <property type="molecule type" value="Genomic_DNA"/>
</dbReference>
<dbReference type="GO" id="GO:0007035">
    <property type="term" value="P:vacuolar acidification"/>
    <property type="evidence" value="ECO:0007669"/>
    <property type="project" value="TreeGrafter"/>
</dbReference>
<keyword evidence="4 9" id="KW-0812">Transmembrane</keyword>
<feature type="transmembrane region" description="Helical" evidence="9">
    <location>
        <begin position="498"/>
        <end position="516"/>
    </location>
</feature>
<feature type="coiled-coil region" evidence="8">
    <location>
        <begin position="209"/>
        <end position="253"/>
    </location>
</feature>
<keyword evidence="3" id="KW-0813">Transport</keyword>
<feature type="transmembrane region" description="Helical" evidence="9">
    <location>
        <begin position="447"/>
        <end position="468"/>
    </location>
</feature>